<reference evidence="2 3" key="1">
    <citation type="submission" date="2019-10" db="EMBL/GenBank/DDBJ databases">
        <title>Draft Genome Sequence of Cytophagaceae sp. SJW1-29.</title>
        <authorList>
            <person name="Choi A."/>
        </authorList>
    </citation>
    <scope>NUCLEOTIDE SEQUENCE [LARGE SCALE GENOMIC DNA]</scope>
    <source>
        <strain evidence="2 3">SJW1-29</strain>
    </source>
</reference>
<comment type="caution">
    <text evidence="2">The sequence shown here is derived from an EMBL/GenBank/DDBJ whole genome shotgun (WGS) entry which is preliminary data.</text>
</comment>
<keyword evidence="1" id="KW-0472">Membrane</keyword>
<evidence type="ECO:0000256" key="1">
    <source>
        <dbReference type="SAM" id="Phobius"/>
    </source>
</evidence>
<feature type="transmembrane region" description="Helical" evidence="1">
    <location>
        <begin position="465"/>
        <end position="487"/>
    </location>
</feature>
<dbReference type="EMBL" id="WHLY01000002">
    <property type="protein sequence ID" value="MPR33572.1"/>
    <property type="molecule type" value="Genomic_DNA"/>
</dbReference>
<keyword evidence="1" id="KW-1133">Transmembrane helix</keyword>
<keyword evidence="3" id="KW-1185">Reference proteome</keyword>
<gene>
    <name evidence="2" type="ORF">GBK04_09380</name>
</gene>
<keyword evidence="1" id="KW-0812">Transmembrane</keyword>
<protein>
    <submittedName>
        <fullName evidence="2">Uncharacterized protein</fullName>
    </submittedName>
</protein>
<accession>A0A7C9FRK9</accession>
<evidence type="ECO:0000313" key="3">
    <source>
        <dbReference type="Proteomes" id="UP000479293"/>
    </source>
</evidence>
<sequence>MINIPITIRKKPLGNFNVTRQIHSQMKKGFDTLDHYSPQILLNINKKINEEYDLSRAIKESYGKIKGHFPSVDNYAIEIRVQIYCDFEKINIESEFPQYIGFNNCIGNKVIIKESNNVINDFSKLTNLTIFNCEIKNLEIYSNISSLIIENLKSCNSFVIEFKSIAKVKMNNFSIKGQIKEITVSNVTSDDLSLDIEDNKPDGFETEQVIIKISNSNFISAKIKSQRIISFNSTNNKIQNLYLNPQIKANDIDILNTDLKEVNIFIPIFGIEQINFIKCSNLNNILISKSFEIIEESVTVNNLMVSKTSFSKEFIGFFSYFISNKIVFENCINRGELNFENMNVNLYLQIINSVMGKMLFINSNIGSELRMKNSNIEDVKLFTTELPSTIHVTNHTVTELKNIQDAYRQLKVISEKSSNKEKVIFYRSKELDTYYESLSFLNKQQILEKITIGLNRISNRHTLNWGYPLFWLIFLGTINFIMFLYSLGAFSIDLPYIYIIDTKLYSYLFDWFIPGYLYPTRNKIALILETFNYPDFTSLPLYSKLIVFENDILLLPYCIYQFIAAFRRHGIK</sequence>
<dbReference type="AlphaFoldDB" id="A0A7C9FRK9"/>
<name>A0A7C9FRK9_9BACT</name>
<proteinExistence type="predicted"/>
<dbReference type="RefSeq" id="WP_152758928.1">
    <property type="nucleotide sequence ID" value="NZ_WHLY01000002.1"/>
</dbReference>
<organism evidence="2 3">
    <name type="scientific">Salmonirosea aquatica</name>
    <dbReference type="NCBI Taxonomy" id="2654236"/>
    <lineage>
        <taxon>Bacteria</taxon>
        <taxon>Pseudomonadati</taxon>
        <taxon>Bacteroidota</taxon>
        <taxon>Cytophagia</taxon>
        <taxon>Cytophagales</taxon>
        <taxon>Spirosomataceae</taxon>
        <taxon>Salmonirosea</taxon>
    </lineage>
</organism>
<dbReference type="Proteomes" id="UP000479293">
    <property type="component" value="Unassembled WGS sequence"/>
</dbReference>
<evidence type="ECO:0000313" key="2">
    <source>
        <dbReference type="EMBL" id="MPR33572.1"/>
    </source>
</evidence>